<reference evidence="1 2" key="1">
    <citation type="journal article" date="2012" name="Genome Biol.">
        <title>Genome and low-iron response of an oceanic diatom adapted to chronic iron limitation.</title>
        <authorList>
            <person name="Lommer M."/>
            <person name="Specht M."/>
            <person name="Roy A.S."/>
            <person name="Kraemer L."/>
            <person name="Andreson R."/>
            <person name="Gutowska M.A."/>
            <person name="Wolf J."/>
            <person name="Bergner S.V."/>
            <person name="Schilhabel M.B."/>
            <person name="Klostermeier U.C."/>
            <person name="Beiko R.G."/>
            <person name="Rosenstiel P."/>
            <person name="Hippler M."/>
            <person name="Laroche J."/>
        </authorList>
    </citation>
    <scope>NUCLEOTIDE SEQUENCE [LARGE SCALE GENOMIC DNA]</scope>
    <source>
        <strain evidence="1 2">CCMP1005</strain>
    </source>
</reference>
<protein>
    <submittedName>
        <fullName evidence="1">Uncharacterized protein</fullName>
    </submittedName>
</protein>
<dbReference type="InterPro" id="IPR015943">
    <property type="entry name" value="WD40/YVTN_repeat-like_dom_sf"/>
</dbReference>
<dbReference type="SUPFAM" id="SSF63825">
    <property type="entry name" value="YWTD domain"/>
    <property type="match status" value="1"/>
</dbReference>
<dbReference type="Gene3D" id="2.130.10.10">
    <property type="entry name" value="YVTN repeat-like/Quinoprotein amine dehydrogenase"/>
    <property type="match status" value="1"/>
</dbReference>
<dbReference type="AlphaFoldDB" id="K0RKD3"/>
<evidence type="ECO:0000313" key="1">
    <source>
        <dbReference type="EMBL" id="EJK47142.1"/>
    </source>
</evidence>
<gene>
    <name evidence="1" type="ORF">THAOC_34165</name>
</gene>
<dbReference type="Proteomes" id="UP000266841">
    <property type="component" value="Unassembled WGS sequence"/>
</dbReference>
<proteinExistence type="predicted"/>
<keyword evidence="2" id="KW-1185">Reference proteome</keyword>
<name>K0RKD3_THAOC</name>
<organism evidence="1 2">
    <name type="scientific">Thalassiosira oceanica</name>
    <name type="common">Marine diatom</name>
    <dbReference type="NCBI Taxonomy" id="159749"/>
    <lineage>
        <taxon>Eukaryota</taxon>
        <taxon>Sar</taxon>
        <taxon>Stramenopiles</taxon>
        <taxon>Ochrophyta</taxon>
        <taxon>Bacillariophyta</taxon>
        <taxon>Coscinodiscophyceae</taxon>
        <taxon>Thalassiosirophycidae</taxon>
        <taxon>Thalassiosirales</taxon>
        <taxon>Thalassiosiraceae</taxon>
        <taxon>Thalassiosira</taxon>
    </lineage>
</organism>
<dbReference type="EMBL" id="AGNL01047311">
    <property type="protein sequence ID" value="EJK47142.1"/>
    <property type="molecule type" value="Genomic_DNA"/>
</dbReference>
<evidence type="ECO:0000313" key="2">
    <source>
        <dbReference type="Proteomes" id="UP000266841"/>
    </source>
</evidence>
<accession>K0RKD3</accession>
<comment type="caution">
    <text evidence="1">The sequence shown here is derived from an EMBL/GenBank/DDBJ whole genome shotgun (WGS) entry which is preliminary data.</text>
</comment>
<sequence>MVVHPTKRVLFISNPAKGTVVSVHVDSGTYSRTAREEYPIFSNRLPSFEYSIYECVEQDAEFVSGLDTPTGLALSTDLARLFVAERGGFIRAIDVETGVILSTINVGDRGYTSIGGLSVSPTTGHLHFVDMDSNQVVKIEPESVESCFYDNHVNDDFITRVSEAELLIRNECGETDLFSVSRDYTCQVDATIPNGTLFDQVHTDTGYASDNPDVQSMAGMDEAAALLENRTDCEFDSELNLDALLLGGYYCHKCLPRNEGSSCDAGGVCKNVQWSGFTCDNEYFVDYTYIGGGKDNARLKLSSLHYGKAFAPDEMIELSRGVTYRFTVRTGEGRPVSIGALPQFSAEISVSDSVKSLISVSGVSNGPILVTVDDSTPDCLFISSPRTKCLPLKIEGGSSDCAAIAAEAPKGTAQSSPEFDGWENMNWENSSGEIVGSFLAHSSMMAFLFGLMLMSCRYGS</sequence>